<reference evidence="2 3" key="1">
    <citation type="submission" date="2020-04" db="EMBL/GenBank/DDBJ databases">
        <authorList>
            <person name="De Canck E."/>
        </authorList>
    </citation>
    <scope>NUCLEOTIDE SEQUENCE [LARGE SCALE GENOMIC DNA]</scope>
    <source>
        <strain evidence="2 3">LMG 1873</strain>
    </source>
</reference>
<organism evidence="2 3">
    <name type="scientific">Achromobacter piechaudii</name>
    <dbReference type="NCBI Taxonomy" id="72556"/>
    <lineage>
        <taxon>Bacteria</taxon>
        <taxon>Pseudomonadati</taxon>
        <taxon>Pseudomonadota</taxon>
        <taxon>Betaproteobacteria</taxon>
        <taxon>Burkholderiales</taxon>
        <taxon>Alcaligenaceae</taxon>
        <taxon>Achromobacter</taxon>
    </lineage>
</organism>
<protein>
    <submittedName>
        <fullName evidence="2">Uncharacterized protein</fullName>
    </submittedName>
</protein>
<evidence type="ECO:0000313" key="3">
    <source>
        <dbReference type="Proteomes" id="UP000494116"/>
    </source>
</evidence>
<accession>A0ABN7F6C0</accession>
<keyword evidence="3" id="KW-1185">Reference proteome</keyword>
<proteinExistence type="predicted"/>
<name>A0ABN7F6C0_9BURK</name>
<evidence type="ECO:0000256" key="1">
    <source>
        <dbReference type="SAM" id="MobiDB-lite"/>
    </source>
</evidence>
<comment type="caution">
    <text evidence="2">The sequence shown here is derived from an EMBL/GenBank/DDBJ whole genome shotgun (WGS) entry which is preliminary data.</text>
</comment>
<feature type="compositionally biased region" description="Basic residues" evidence="1">
    <location>
        <begin position="255"/>
        <end position="273"/>
    </location>
</feature>
<gene>
    <name evidence="2" type="ORF">LMG1873_05244</name>
</gene>
<dbReference type="Proteomes" id="UP000494116">
    <property type="component" value="Unassembled WGS sequence"/>
</dbReference>
<sequence length="273" mass="29306">MALLRLPFLARFALPCWRCRLLASLACLLPLLASLACLAWLFAALLGCLGCLCSGGRPRLLAVAAWFDRRHLLLAMADSIGRLPRRLPCRLLRASSSGACHAACFGCLPQLLGMAPASAVFLSCLAWPQLWPSSSVAWHGPSFGRLPQVIAMPPALASSSGACHACLLWPSCSVTWHGPCFGRLLYCCKVHALPSCLPFGPDCLLRPPPFWLARTGASILICWLWTSCATGSLLIRGTGRVDQGRLLVRGSGLSRRGRGGSRGRRGRVGRPGR</sequence>
<dbReference type="EMBL" id="CADIJS010000005">
    <property type="protein sequence ID" value="CAB3735613.1"/>
    <property type="molecule type" value="Genomic_DNA"/>
</dbReference>
<feature type="region of interest" description="Disordered" evidence="1">
    <location>
        <begin position="252"/>
        <end position="273"/>
    </location>
</feature>
<evidence type="ECO:0000313" key="2">
    <source>
        <dbReference type="EMBL" id="CAB3735613.1"/>
    </source>
</evidence>